<accession>A0A6G0U877</accession>
<keyword evidence="1" id="KW-1133">Transmembrane helix</keyword>
<comment type="caution">
    <text evidence="2">The sequence shown here is derived from an EMBL/GenBank/DDBJ whole genome shotgun (WGS) entry which is preliminary data.</text>
</comment>
<dbReference type="EMBL" id="VYZN01000001">
    <property type="protein sequence ID" value="KAE9545328.1"/>
    <property type="molecule type" value="Genomic_DNA"/>
</dbReference>
<evidence type="ECO:0000313" key="2">
    <source>
        <dbReference type="EMBL" id="KAE9545328.1"/>
    </source>
</evidence>
<feature type="transmembrane region" description="Helical" evidence="1">
    <location>
        <begin position="239"/>
        <end position="259"/>
    </location>
</feature>
<dbReference type="AlphaFoldDB" id="A0A6G0U877"/>
<dbReference type="OrthoDB" id="543859at2759"/>
<feature type="transmembrane region" description="Helical" evidence="1">
    <location>
        <begin position="307"/>
        <end position="334"/>
    </location>
</feature>
<evidence type="ECO:0000313" key="3">
    <source>
        <dbReference type="Proteomes" id="UP000475862"/>
    </source>
</evidence>
<proteinExistence type="predicted"/>
<evidence type="ECO:0008006" key="4">
    <source>
        <dbReference type="Google" id="ProtNLM"/>
    </source>
</evidence>
<keyword evidence="3" id="KW-1185">Reference proteome</keyword>
<feature type="transmembrane region" description="Helical" evidence="1">
    <location>
        <begin position="174"/>
        <end position="194"/>
    </location>
</feature>
<dbReference type="PANTHER" id="PTHR20992">
    <property type="entry name" value="AT15442P-RELATED"/>
    <property type="match status" value="1"/>
</dbReference>
<feature type="transmembrane region" description="Helical" evidence="1">
    <location>
        <begin position="279"/>
        <end position="300"/>
    </location>
</feature>
<keyword evidence="1" id="KW-0472">Membrane</keyword>
<dbReference type="Pfam" id="PF04087">
    <property type="entry name" value="DUF389"/>
    <property type="match status" value="1"/>
</dbReference>
<dbReference type="Proteomes" id="UP000475862">
    <property type="component" value="Unassembled WGS sequence"/>
</dbReference>
<dbReference type="PANTHER" id="PTHR20992:SF9">
    <property type="entry name" value="AT15442P-RELATED"/>
    <property type="match status" value="1"/>
</dbReference>
<evidence type="ECO:0000256" key="1">
    <source>
        <dbReference type="SAM" id="Phobius"/>
    </source>
</evidence>
<reference evidence="2 3" key="1">
    <citation type="submission" date="2019-08" db="EMBL/GenBank/DDBJ databases">
        <title>The genome of the soybean aphid Biotype 1, its phylome, world population structure and adaptation to the North American continent.</title>
        <authorList>
            <person name="Giordano R."/>
            <person name="Donthu R.K."/>
            <person name="Hernandez A.G."/>
            <person name="Wright C.L."/>
            <person name="Zimin A.V."/>
        </authorList>
    </citation>
    <scope>NUCLEOTIDE SEQUENCE [LARGE SCALE GENOMIC DNA]</scope>
    <source>
        <tissue evidence="2">Whole aphids</tissue>
    </source>
</reference>
<feature type="transmembrane region" description="Helical" evidence="1">
    <location>
        <begin position="354"/>
        <end position="380"/>
    </location>
</feature>
<keyword evidence="1" id="KW-0812">Transmembrane</keyword>
<protein>
    <recommendedName>
        <fullName evidence="4">DUF389 domain-containing protein</fullName>
    </recommendedName>
</protein>
<dbReference type="InterPro" id="IPR005240">
    <property type="entry name" value="DUF389"/>
</dbReference>
<organism evidence="2 3">
    <name type="scientific">Aphis glycines</name>
    <name type="common">Soybean aphid</name>
    <dbReference type="NCBI Taxonomy" id="307491"/>
    <lineage>
        <taxon>Eukaryota</taxon>
        <taxon>Metazoa</taxon>
        <taxon>Ecdysozoa</taxon>
        <taxon>Arthropoda</taxon>
        <taxon>Hexapoda</taxon>
        <taxon>Insecta</taxon>
        <taxon>Pterygota</taxon>
        <taxon>Neoptera</taxon>
        <taxon>Paraneoptera</taxon>
        <taxon>Hemiptera</taxon>
        <taxon>Sternorrhyncha</taxon>
        <taxon>Aphidomorpha</taxon>
        <taxon>Aphidoidea</taxon>
        <taxon>Aphididae</taxon>
        <taxon>Aphidini</taxon>
        <taxon>Aphis</taxon>
        <taxon>Aphis</taxon>
    </lineage>
</organism>
<sequence length="547" mass="60511">MTGALFNILIPTKRHELHLSQQIACDCSIKTKQPNDNTFNNRLLNHPKHNLSITMEKTLEAILCSLQISNSVWNQSRDNRCYSVTFSIASNEHCEHILNLLMENGIGVKFNSTVVVLPCSLYYQDTEMSTQSVLETNRDKKPPNLYESSWKKFLQSVRSRLTVAQVVQGIEAGAMLTFDFLILLIISVTVAALGLMQGEIVIFVSSMLLSPLMGPINAATFGTMIKNKKLRNMGIVNEIIGLILCVIIGFAYGLTATFFDKRDCSQWITNEMAFMTDIGSLWISIVLAFLVGVAVPISLLGNNTFSLVGVAISTSLLPPSVNAGLLWAFSLRSINQDSCNTLNLHYSSTRSIDFAIKGAISMCVTFINIICIFACGIVILKIKAVAPKQSNHSTTLINEYLNVLKEINLEYSQEEANYLTLKLKEECSIFGLSPNTLKTRGPCTVTSGYNPFDLSFVTWSPGYKRQHNLKSFSNTQTDIRPSELLKNKIKNTGLLSSEISPGSLKAVFKSPVENYSTIVSTDNDTPSTTSRFIITPVTLKNTSNTKE</sequence>
<name>A0A6G0U877_APHGL</name>
<feature type="transmembrane region" description="Helical" evidence="1">
    <location>
        <begin position="200"/>
        <end position="218"/>
    </location>
</feature>
<gene>
    <name evidence="2" type="ORF">AGLY_000871</name>
</gene>